<dbReference type="Gene3D" id="2.130.10.10">
    <property type="entry name" value="YVTN repeat-like/Quinoprotein amine dehydrogenase"/>
    <property type="match status" value="1"/>
</dbReference>
<dbReference type="EMBL" id="FMVF01000009">
    <property type="protein sequence ID" value="SCY72625.1"/>
    <property type="molecule type" value="Genomic_DNA"/>
</dbReference>
<proteinExistence type="predicted"/>
<dbReference type="InterPro" id="IPR015943">
    <property type="entry name" value="WD40/YVTN_repeat-like_dom_sf"/>
</dbReference>
<accession>A0A1G5I920</accession>
<organism evidence="3 4">
    <name type="scientific">Flavobacterium caeni</name>
    <dbReference type="NCBI Taxonomy" id="490189"/>
    <lineage>
        <taxon>Bacteria</taxon>
        <taxon>Pseudomonadati</taxon>
        <taxon>Bacteroidota</taxon>
        <taxon>Flavobacteriia</taxon>
        <taxon>Flavobacteriales</taxon>
        <taxon>Flavobacteriaceae</taxon>
        <taxon>Flavobacterium</taxon>
    </lineage>
</organism>
<dbReference type="NCBIfam" id="TIGR04183">
    <property type="entry name" value="Por_Secre_tail"/>
    <property type="match status" value="1"/>
</dbReference>
<evidence type="ECO:0000259" key="2">
    <source>
        <dbReference type="Pfam" id="PF18962"/>
    </source>
</evidence>
<feature type="domain" description="Secretion system C-terminal sorting" evidence="2">
    <location>
        <begin position="373"/>
        <end position="438"/>
    </location>
</feature>
<dbReference type="Proteomes" id="UP000199354">
    <property type="component" value="Unassembled WGS sequence"/>
</dbReference>
<sequence>MKKFLLFTLLTCFELTAQDFWAEVVPFSDLSTHYPSEISAVDDQVVWVKASPHTVGYFRFSISTDAGATWTEGDINLSGPTMGVGNLHAVSATTAYAIGIPSDPLLGGGVWVTRDSGATWEQQTTGLVGPALSLVHFFDTETGLVVGDPQDSGFEIFTTTNGGTAWSQVAAANIPPPLDGEYSYTSVFEARDTHFWFGTNMGRIYHSTDMGQHWTVAQSPIPDLGAALAGGSFAFKNGNDGILIDKFNAMWRTHDGGATWNPDTYSGVLRNAEVVYIPETANAFFSWGSDADDILRGGSYSLDDGSLWNDLNVLDANPIIPIDAVFKSNTVGFCIGLPQSNSGAIARFYRLDDPAGLLNTQKYERNIGLFAAPNPTSDVVKLSGHAIQSVIVGDLSGKILSKRDFEPMDEVDLDLSAYQSGVYLATIQNEKGGQTIKIVKN</sequence>
<gene>
    <name evidence="3" type="ORF">SAMN02927903_02176</name>
</gene>
<dbReference type="InterPro" id="IPR026444">
    <property type="entry name" value="Secre_tail"/>
</dbReference>
<keyword evidence="4" id="KW-1185">Reference proteome</keyword>
<dbReference type="OrthoDB" id="610388at2"/>
<protein>
    <submittedName>
        <fullName evidence="3">Por secretion system C-terminal sorting domain-containing protein</fullName>
    </submittedName>
</protein>
<dbReference type="AlphaFoldDB" id="A0A1G5I920"/>
<evidence type="ECO:0000313" key="4">
    <source>
        <dbReference type="Proteomes" id="UP000199354"/>
    </source>
</evidence>
<evidence type="ECO:0000313" key="3">
    <source>
        <dbReference type="EMBL" id="SCY72625.1"/>
    </source>
</evidence>
<dbReference type="CDD" id="cd15482">
    <property type="entry name" value="Sialidase_non-viral"/>
    <property type="match status" value="1"/>
</dbReference>
<keyword evidence="1" id="KW-0732">Signal</keyword>
<dbReference type="RefSeq" id="WP_091143353.1">
    <property type="nucleotide sequence ID" value="NZ_FMVF01000009.1"/>
</dbReference>
<reference evidence="3 4" key="1">
    <citation type="submission" date="2016-10" db="EMBL/GenBank/DDBJ databases">
        <authorList>
            <person name="de Groot N.N."/>
        </authorList>
    </citation>
    <scope>NUCLEOTIDE SEQUENCE [LARGE SCALE GENOMIC DNA]</scope>
    <source>
        <strain evidence="3 4">CGMCC 1.7031</strain>
    </source>
</reference>
<evidence type="ECO:0000256" key="1">
    <source>
        <dbReference type="ARBA" id="ARBA00022729"/>
    </source>
</evidence>
<name>A0A1G5I920_9FLAO</name>
<dbReference type="Pfam" id="PF18962">
    <property type="entry name" value="Por_Secre_tail"/>
    <property type="match status" value="1"/>
</dbReference>
<dbReference type="SUPFAM" id="SSF110296">
    <property type="entry name" value="Oligoxyloglucan reducing end-specific cellobiohydrolase"/>
    <property type="match status" value="1"/>
</dbReference>